<gene>
    <name evidence="4" type="ORF">FAZ97_02960</name>
</gene>
<dbReference type="PANTHER" id="PTHR12526:SF636">
    <property type="entry name" value="BLL3647 PROTEIN"/>
    <property type="match status" value="1"/>
</dbReference>
<dbReference type="EMBL" id="CP046909">
    <property type="protein sequence ID" value="QGZ53957.1"/>
    <property type="molecule type" value="Genomic_DNA"/>
</dbReference>
<dbReference type="PANTHER" id="PTHR12526">
    <property type="entry name" value="GLYCOSYLTRANSFERASE"/>
    <property type="match status" value="1"/>
</dbReference>
<dbReference type="InterPro" id="IPR001296">
    <property type="entry name" value="Glyco_trans_1"/>
</dbReference>
<proteinExistence type="predicted"/>
<keyword evidence="4" id="KW-0808">Transferase</keyword>
<feature type="compositionally biased region" description="Basic residues" evidence="1">
    <location>
        <begin position="33"/>
        <end position="57"/>
    </location>
</feature>
<dbReference type="Proteomes" id="UP000434209">
    <property type="component" value="Chromosome 1"/>
</dbReference>
<reference evidence="4 5" key="1">
    <citation type="submission" date="2019-12" db="EMBL/GenBank/DDBJ databases">
        <title>Paraburkholderia acidiphila 7Q-K02 sp. nov and Paraburkholderia acidisoli DHF22 sp. nov., two strains isolated from forest soil.</title>
        <authorList>
            <person name="Gao Z."/>
            <person name="Qiu L."/>
        </authorList>
    </citation>
    <scope>NUCLEOTIDE SEQUENCE [LARGE SCALE GENOMIC DNA]</scope>
    <source>
        <strain evidence="4 5">7Q-K02</strain>
    </source>
</reference>
<feature type="region of interest" description="Disordered" evidence="1">
    <location>
        <begin position="1"/>
        <end position="59"/>
    </location>
</feature>
<evidence type="ECO:0000313" key="5">
    <source>
        <dbReference type="Proteomes" id="UP000434209"/>
    </source>
</evidence>
<keyword evidence="5" id="KW-1185">Reference proteome</keyword>
<organism evidence="4 5">
    <name type="scientific">Paraburkholderia acidiphila</name>
    <dbReference type="NCBI Taxonomy" id="2571747"/>
    <lineage>
        <taxon>Bacteria</taxon>
        <taxon>Pseudomonadati</taxon>
        <taxon>Pseudomonadota</taxon>
        <taxon>Betaproteobacteria</taxon>
        <taxon>Burkholderiales</taxon>
        <taxon>Burkholderiaceae</taxon>
        <taxon>Paraburkholderia</taxon>
    </lineage>
</organism>
<dbReference type="InterPro" id="IPR028098">
    <property type="entry name" value="Glyco_trans_4-like_N"/>
</dbReference>
<sequence length="449" mass="49721">MPHRRTARPASPSGFTTRPHGEASQRGFTTALRRFRPPTVKTKKVGPSRAHAARRATAHSNEDAMNILMTIHHRLDTNAGAPGVTVKLASALRARGHNVELMSYDDMPALPSIGINLLFPWFVLARVARRPDYDVLDLSAGDGWVINLLRRAFGWRARQLSATRSHGMEPMVHEALIDARRHGHLTTNWKYPIYWGGLRIWECTKSFVWADLALVLNDAERSYAMRELGMPAQRVAVIDNGIDEHFAEAANTSLQRDEDAVVRPHRIAFMGRANYWKGMDTLVAAASTLLARHPEATIKVLGAGEPEAVTRARFDAAVQAQVIVVPRYDNARLKEVLADCQLLAYPSRFDGFPLSPLEAMACGLVPVATDIGALRTYIRDGVNGVLVQPGNPQALSDALESLIDDPARWRTLRRGALETAPNYSWNELARRFEALYAAKFQHNPGIAAA</sequence>
<dbReference type="AlphaFoldDB" id="A0A7Z2G2S0"/>
<feature type="domain" description="Glycosyl transferase family 1" evidence="2">
    <location>
        <begin position="263"/>
        <end position="408"/>
    </location>
</feature>
<accession>A0A7Z2G2S0</accession>
<protein>
    <submittedName>
        <fullName evidence="4">Glycosyltransferase</fullName>
    </submittedName>
</protein>
<dbReference type="GO" id="GO:0016757">
    <property type="term" value="F:glycosyltransferase activity"/>
    <property type="evidence" value="ECO:0007669"/>
    <property type="project" value="InterPro"/>
</dbReference>
<evidence type="ECO:0000313" key="4">
    <source>
        <dbReference type="EMBL" id="QGZ53957.1"/>
    </source>
</evidence>
<evidence type="ECO:0000259" key="2">
    <source>
        <dbReference type="Pfam" id="PF00534"/>
    </source>
</evidence>
<name>A0A7Z2G2S0_9BURK</name>
<dbReference type="KEGG" id="pacp:FAZ97_02960"/>
<dbReference type="Gene3D" id="3.40.50.2000">
    <property type="entry name" value="Glycogen Phosphorylase B"/>
    <property type="match status" value="2"/>
</dbReference>
<dbReference type="SUPFAM" id="SSF53756">
    <property type="entry name" value="UDP-Glycosyltransferase/glycogen phosphorylase"/>
    <property type="match status" value="1"/>
</dbReference>
<dbReference type="Pfam" id="PF13439">
    <property type="entry name" value="Glyco_transf_4"/>
    <property type="match status" value="1"/>
</dbReference>
<evidence type="ECO:0000256" key="1">
    <source>
        <dbReference type="SAM" id="MobiDB-lite"/>
    </source>
</evidence>
<dbReference type="CDD" id="cd03801">
    <property type="entry name" value="GT4_PimA-like"/>
    <property type="match status" value="1"/>
</dbReference>
<evidence type="ECO:0000259" key="3">
    <source>
        <dbReference type="Pfam" id="PF13439"/>
    </source>
</evidence>
<feature type="domain" description="Glycosyltransferase subfamily 4-like N-terminal" evidence="3">
    <location>
        <begin position="84"/>
        <end position="244"/>
    </location>
</feature>
<dbReference type="Pfam" id="PF00534">
    <property type="entry name" value="Glycos_transf_1"/>
    <property type="match status" value="1"/>
</dbReference>